<protein>
    <recommendedName>
        <fullName evidence="3">Non-specific lipid-transfer protein</fullName>
    </recommendedName>
</protein>
<feature type="chain" id="PRO_5042974781" description="Non-specific lipid-transfer protein" evidence="4">
    <location>
        <begin position="30"/>
        <end position="122"/>
    </location>
</feature>
<dbReference type="InterPro" id="IPR016140">
    <property type="entry name" value="Bifunc_inhib/LTP/seed_store"/>
</dbReference>
<sequence length="122" mass="12931">MASPMFMKVVTSLAMMMCMVLGAIPFAYGAIPCGQVELTVSPCLGYIRGLGGPVPPPCCNTLRTLNNQAKSTPDRQGVCRCFKSVAQTIPGINFGIVGGIPRKCGINLPYKISPSIDCNTYV</sequence>
<reference evidence="6 7" key="1">
    <citation type="submission" date="2024-01" db="EMBL/GenBank/DDBJ databases">
        <title>The genomes of 5 underutilized Papilionoideae crops provide insights into root nodulation and disease resistanc.</title>
        <authorList>
            <person name="Yuan L."/>
        </authorList>
    </citation>
    <scope>NUCLEOTIDE SEQUENCE [LARGE SCALE GENOMIC DNA]</scope>
    <source>
        <strain evidence="6">ZHUSHIDOU_FW_LH</strain>
        <tissue evidence="6">Leaf</tissue>
    </source>
</reference>
<feature type="signal peptide" evidence="4">
    <location>
        <begin position="1"/>
        <end position="29"/>
    </location>
</feature>
<dbReference type="EMBL" id="JAYWIO010000001">
    <property type="protein sequence ID" value="KAK7287101.1"/>
    <property type="molecule type" value="Genomic_DNA"/>
</dbReference>
<dbReference type="SUPFAM" id="SSF47699">
    <property type="entry name" value="Bifunctional inhibitor/lipid-transfer protein/seed storage 2S albumin"/>
    <property type="match status" value="1"/>
</dbReference>
<accession>A0AAN9IVU2</accession>
<keyword evidence="7" id="KW-1185">Reference proteome</keyword>
<evidence type="ECO:0000256" key="2">
    <source>
        <dbReference type="ARBA" id="ARBA00023157"/>
    </source>
</evidence>
<evidence type="ECO:0000256" key="3">
    <source>
        <dbReference type="RuleBase" id="RU000628"/>
    </source>
</evidence>
<dbReference type="SMART" id="SM00499">
    <property type="entry name" value="AAI"/>
    <property type="match status" value="1"/>
</dbReference>
<name>A0AAN9IVU2_CROPI</name>
<organism evidence="6 7">
    <name type="scientific">Crotalaria pallida</name>
    <name type="common">Smooth rattlebox</name>
    <name type="synonym">Crotalaria striata</name>
    <dbReference type="NCBI Taxonomy" id="3830"/>
    <lineage>
        <taxon>Eukaryota</taxon>
        <taxon>Viridiplantae</taxon>
        <taxon>Streptophyta</taxon>
        <taxon>Embryophyta</taxon>
        <taxon>Tracheophyta</taxon>
        <taxon>Spermatophyta</taxon>
        <taxon>Magnoliopsida</taxon>
        <taxon>eudicotyledons</taxon>
        <taxon>Gunneridae</taxon>
        <taxon>Pentapetalae</taxon>
        <taxon>rosids</taxon>
        <taxon>fabids</taxon>
        <taxon>Fabales</taxon>
        <taxon>Fabaceae</taxon>
        <taxon>Papilionoideae</taxon>
        <taxon>50 kb inversion clade</taxon>
        <taxon>genistoids sensu lato</taxon>
        <taxon>core genistoids</taxon>
        <taxon>Crotalarieae</taxon>
        <taxon>Crotalaria</taxon>
    </lineage>
</organism>
<dbReference type="Pfam" id="PF00234">
    <property type="entry name" value="Tryp_alpha_amyl"/>
    <property type="match status" value="1"/>
</dbReference>
<dbReference type="AlphaFoldDB" id="A0AAN9IVU2"/>
<evidence type="ECO:0000256" key="1">
    <source>
        <dbReference type="ARBA" id="ARBA00009748"/>
    </source>
</evidence>
<keyword evidence="4" id="KW-0732">Signal</keyword>
<evidence type="ECO:0000259" key="5">
    <source>
        <dbReference type="SMART" id="SM00499"/>
    </source>
</evidence>
<comment type="similarity">
    <text evidence="1 3">Belongs to the plant LTP family.</text>
</comment>
<dbReference type="Proteomes" id="UP001372338">
    <property type="component" value="Unassembled WGS sequence"/>
</dbReference>
<dbReference type="GO" id="GO:0006869">
    <property type="term" value="P:lipid transport"/>
    <property type="evidence" value="ECO:0007669"/>
    <property type="project" value="InterPro"/>
</dbReference>
<evidence type="ECO:0000256" key="4">
    <source>
        <dbReference type="SAM" id="SignalP"/>
    </source>
</evidence>
<dbReference type="CDD" id="cd01960">
    <property type="entry name" value="nsLTP1"/>
    <property type="match status" value="1"/>
</dbReference>
<proteinExistence type="inferred from homology"/>
<comment type="function">
    <text evidence="3">Plant non-specific lipid-transfer proteins transfer phospholipids as well as galactolipids across membranes. May play a role in wax or cutin deposition in the cell walls of expanding epidermal cells and certain secretory tissues.</text>
</comment>
<evidence type="ECO:0000313" key="6">
    <source>
        <dbReference type="EMBL" id="KAK7287101.1"/>
    </source>
</evidence>
<dbReference type="PANTHER" id="PTHR33076">
    <property type="entry name" value="NON-SPECIFIC LIPID-TRANSFER PROTEIN 2-RELATED"/>
    <property type="match status" value="1"/>
</dbReference>
<keyword evidence="2" id="KW-1015">Disulfide bond</keyword>
<dbReference type="InterPro" id="IPR000528">
    <property type="entry name" value="Plant_nsLTP"/>
</dbReference>
<evidence type="ECO:0000313" key="7">
    <source>
        <dbReference type="Proteomes" id="UP001372338"/>
    </source>
</evidence>
<dbReference type="Gene3D" id="1.10.110.10">
    <property type="entry name" value="Plant lipid-transfer and hydrophobic proteins"/>
    <property type="match status" value="1"/>
</dbReference>
<comment type="caution">
    <text evidence="6">The sequence shown here is derived from an EMBL/GenBank/DDBJ whole genome shotgun (WGS) entry which is preliminary data.</text>
</comment>
<dbReference type="PRINTS" id="PR00382">
    <property type="entry name" value="LIPIDTRNSFER"/>
</dbReference>
<gene>
    <name evidence="6" type="ORF">RIF29_00142</name>
</gene>
<dbReference type="InterPro" id="IPR036312">
    <property type="entry name" value="Bifun_inhib/LTP/seed_sf"/>
</dbReference>
<keyword evidence="3" id="KW-0446">Lipid-binding</keyword>
<dbReference type="GO" id="GO:0008289">
    <property type="term" value="F:lipid binding"/>
    <property type="evidence" value="ECO:0007669"/>
    <property type="project" value="UniProtKB-KW"/>
</dbReference>
<feature type="domain" description="Bifunctional inhibitor/plant lipid transfer protein/seed storage helical" evidence="5">
    <location>
        <begin position="33"/>
        <end position="118"/>
    </location>
</feature>
<keyword evidence="3" id="KW-0813">Transport</keyword>